<evidence type="ECO:0000313" key="2">
    <source>
        <dbReference type="EMBL" id="ORY28182.1"/>
    </source>
</evidence>
<dbReference type="EMBL" id="MCFC01000033">
    <property type="protein sequence ID" value="ORY28182.1"/>
    <property type="molecule type" value="Genomic_DNA"/>
</dbReference>
<dbReference type="AlphaFoldDB" id="A0A1Y2B038"/>
<feature type="region of interest" description="Disordered" evidence="1">
    <location>
        <begin position="92"/>
        <end position="125"/>
    </location>
</feature>
<name>A0A1Y2B038_9TREE</name>
<organism evidence="2 3">
    <name type="scientific">Naematelia encephala</name>
    <dbReference type="NCBI Taxonomy" id="71784"/>
    <lineage>
        <taxon>Eukaryota</taxon>
        <taxon>Fungi</taxon>
        <taxon>Dikarya</taxon>
        <taxon>Basidiomycota</taxon>
        <taxon>Agaricomycotina</taxon>
        <taxon>Tremellomycetes</taxon>
        <taxon>Tremellales</taxon>
        <taxon>Naemateliaceae</taxon>
        <taxon>Naematelia</taxon>
    </lineage>
</organism>
<gene>
    <name evidence="2" type="ORF">BCR39DRAFT_505983</name>
</gene>
<dbReference type="Proteomes" id="UP000193986">
    <property type="component" value="Unassembled WGS sequence"/>
</dbReference>
<comment type="caution">
    <text evidence="2">The sequence shown here is derived from an EMBL/GenBank/DDBJ whole genome shotgun (WGS) entry which is preliminary data.</text>
</comment>
<feature type="compositionally biased region" description="Polar residues" evidence="1">
    <location>
        <begin position="1"/>
        <end position="10"/>
    </location>
</feature>
<protein>
    <submittedName>
        <fullName evidence="2">Uncharacterized protein</fullName>
    </submittedName>
</protein>
<keyword evidence="3" id="KW-1185">Reference proteome</keyword>
<evidence type="ECO:0000313" key="3">
    <source>
        <dbReference type="Proteomes" id="UP000193986"/>
    </source>
</evidence>
<sequence length="152" mass="16926">MVTPESTGKSTFRRRKLVNGPVTLLHPTPDDRKTWYSGHREVANRDFGEFGTYDQLDAKAQSLYVPTGSSPIGEVNEKQGFDLNAARRIAKNSRGYVRDPTPELLAISSGGRDPVPDSDPPFIHPDEVARHDNVIDGILSHLPRDYSRRSSI</sequence>
<dbReference type="InParanoid" id="A0A1Y2B038"/>
<evidence type="ECO:0000256" key="1">
    <source>
        <dbReference type="SAM" id="MobiDB-lite"/>
    </source>
</evidence>
<reference evidence="2 3" key="1">
    <citation type="submission" date="2016-07" db="EMBL/GenBank/DDBJ databases">
        <title>Pervasive Adenine N6-methylation of Active Genes in Fungi.</title>
        <authorList>
            <consortium name="DOE Joint Genome Institute"/>
            <person name="Mondo S.J."/>
            <person name="Dannebaum R.O."/>
            <person name="Kuo R.C."/>
            <person name="Labutti K."/>
            <person name="Haridas S."/>
            <person name="Kuo A."/>
            <person name="Salamov A."/>
            <person name="Ahrendt S.R."/>
            <person name="Lipzen A."/>
            <person name="Sullivan W."/>
            <person name="Andreopoulos W.B."/>
            <person name="Clum A."/>
            <person name="Lindquist E."/>
            <person name="Daum C."/>
            <person name="Ramamoorthy G.K."/>
            <person name="Gryganskyi A."/>
            <person name="Culley D."/>
            <person name="Magnuson J.K."/>
            <person name="James T.Y."/>
            <person name="O'Malley M.A."/>
            <person name="Stajich J.E."/>
            <person name="Spatafora J.W."/>
            <person name="Visel A."/>
            <person name="Grigoriev I.V."/>
        </authorList>
    </citation>
    <scope>NUCLEOTIDE SEQUENCE [LARGE SCALE GENOMIC DNA]</scope>
    <source>
        <strain evidence="2 3">68-887.2</strain>
    </source>
</reference>
<accession>A0A1Y2B038</accession>
<feature type="region of interest" description="Disordered" evidence="1">
    <location>
        <begin position="1"/>
        <end position="25"/>
    </location>
</feature>
<proteinExistence type="predicted"/>